<evidence type="ECO:0000256" key="5">
    <source>
        <dbReference type="ARBA" id="ARBA00022989"/>
    </source>
</evidence>
<feature type="transmembrane region" description="Helical" evidence="8">
    <location>
        <begin position="318"/>
        <end position="338"/>
    </location>
</feature>
<sequence length="454" mass="51224">MQEKGFRENWLDKLSPFQMIALFYLMAVTISCILLGMPVAHKDGVDLTFIELLFTSVSAVSVTGLTVISVVDTFNTFGIFLLAFVLQFGGIGIMTLGTFIWIIIGKKIGLRERRLIMTDQNQVTFRGMVRLMIEILKIIIFIELIGFIILSTYYLRYFPTWEEALLQGFFASISATTNAGFDITGQSLIPFKNDYFVQFIQIILIILGSIGFPVLVEVKQYLLTAPDKRKNIRFSLFTKVTSLTYFILVVVGFLFLILLEWNHYFAGEKWHEIIFYGLFQSVTTRSAGLATMDVSMLTEQSQLIMSALMFIGASPSSVGGGIRTTTFALMIIFLLTFARGKRRIHIFRREIHDEDLFKAVTVTIMALFICFGATTVLTITEPFPLMPIIFEVASAFGTTGLSMGITPDLTTTGKIIIILLMFIGRIGILTFLFSFNTEKKQGEYHYPKERIIIG</sequence>
<evidence type="ECO:0000256" key="2">
    <source>
        <dbReference type="ARBA" id="ARBA00022448"/>
    </source>
</evidence>
<keyword evidence="10" id="KW-1185">Reference proteome</keyword>
<evidence type="ECO:0000256" key="6">
    <source>
        <dbReference type="ARBA" id="ARBA00023065"/>
    </source>
</evidence>
<keyword evidence="4 8" id="KW-0812">Transmembrane</keyword>
<feature type="transmembrane region" description="Helical" evidence="8">
    <location>
        <begin position="135"/>
        <end position="155"/>
    </location>
</feature>
<dbReference type="PANTHER" id="PTHR32024">
    <property type="entry name" value="TRK SYSTEM POTASSIUM UPTAKE PROTEIN TRKG-RELATED"/>
    <property type="match status" value="1"/>
</dbReference>
<evidence type="ECO:0000256" key="8">
    <source>
        <dbReference type="SAM" id="Phobius"/>
    </source>
</evidence>
<evidence type="ECO:0000313" key="9">
    <source>
        <dbReference type="EMBL" id="TCT18087.1"/>
    </source>
</evidence>
<accession>A0A4V2V0T6</accession>
<proteinExistence type="predicted"/>
<feature type="transmembrane region" description="Helical" evidence="8">
    <location>
        <begin position="77"/>
        <end position="104"/>
    </location>
</feature>
<name>A0A4V2V0T6_9BACI</name>
<feature type="transmembrane region" description="Helical" evidence="8">
    <location>
        <begin position="52"/>
        <end position="71"/>
    </location>
</feature>
<evidence type="ECO:0000256" key="1">
    <source>
        <dbReference type="ARBA" id="ARBA00004651"/>
    </source>
</evidence>
<comment type="subcellular location">
    <subcellularLocation>
        <location evidence="1">Cell membrane</location>
        <topology evidence="1">Multi-pass membrane protein</topology>
    </subcellularLocation>
</comment>
<keyword evidence="3" id="KW-1003">Cell membrane</keyword>
<evidence type="ECO:0000313" key="10">
    <source>
        <dbReference type="Proteomes" id="UP000294650"/>
    </source>
</evidence>
<dbReference type="Pfam" id="PF02386">
    <property type="entry name" value="TrkH"/>
    <property type="match status" value="1"/>
</dbReference>
<feature type="transmembrane region" description="Helical" evidence="8">
    <location>
        <begin position="415"/>
        <end position="435"/>
    </location>
</feature>
<dbReference type="GO" id="GO:0005886">
    <property type="term" value="C:plasma membrane"/>
    <property type="evidence" value="ECO:0007669"/>
    <property type="project" value="UniProtKB-SubCell"/>
</dbReference>
<dbReference type="GO" id="GO:0008324">
    <property type="term" value="F:monoatomic cation transmembrane transporter activity"/>
    <property type="evidence" value="ECO:0007669"/>
    <property type="project" value="InterPro"/>
</dbReference>
<dbReference type="OrthoDB" id="9810952at2"/>
<keyword evidence="7 8" id="KW-0472">Membrane</keyword>
<dbReference type="Proteomes" id="UP000294650">
    <property type="component" value="Unassembled WGS sequence"/>
</dbReference>
<comment type="caution">
    <text evidence="9">The sequence shown here is derived from an EMBL/GenBank/DDBJ whole genome shotgun (WGS) entry which is preliminary data.</text>
</comment>
<gene>
    <name evidence="9" type="ORF">EDD68_12440</name>
</gene>
<reference evidence="9 10" key="1">
    <citation type="submission" date="2019-03" db="EMBL/GenBank/DDBJ databases">
        <title>Genomic Encyclopedia of Type Strains, Phase IV (KMG-IV): sequencing the most valuable type-strain genomes for metagenomic binning, comparative biology and taxonomic classification.</title>
        <authorList>
            <person name="Goeker M."/>
        </authorList>
    </citation>
    <scope>NUCLEOTIDE SEQUENCE [LARGE SCALE GENOMIC DNA]</scope>
    <source>
        <strain evidence="9 10">DSM 25894</strain>
    </source>
</reference>
<protein>
    <submittedName>
        <fullName evidence="9">Potassium uptake TrkH family protein</fullName>
    </submittedName>
</protein>
<dbReference type="EMBL" id="SMAN01000024">
    <property type="protein sequence ID" value="TCT18087.1"/>
    <property type="molecule type" value="Genomic_DNA"/>
</dbReference>
<dbReference type="PANTHER" id="PTHR32024:SF4">
    <property type="entry name" value="KTR SYSTEM POTASSIUM UPTAKE PROTEIN D"/>
    <property type="match status" value="1"/>
</dbReference>
<keyword evidence="6" id="KW-0406">Ion transport</keyword>
<evidence type="ECO:0000256" key="7">
    <source>
        <dbReference type="ARBA" id="ARBA00023136"/>
    </source>
</evidence>
<dbReference type="GO" id="GO:0030001">
    <property type="term" value="P:metal ion transport"/>
    <property type="evidence" value="ECO:0007669"/>
    <property type="project" value="UniProtKB-ARBA"/>
</dbReference>
<dbReference type="AlphaFoldDB" id="A0A4V2V0T6"/>
<dbReference type="RefSeq" id="WP_132372807.1">
    <property type="nucleotide sequence ID" value="NZ_SMAN01000024.1"/>
</dbReference>
<feature type="transmembrane region" description="Helical" evidence="8">
    <location>
        <begin position="359"/>
        <end position="379"/>
    </location>
</feature>
<evidence type="ECO:0000256" key="4">
    <source>
        <dbReference type="ARBA" id="ARBA00022692"/>
    </source>
</evidence>
<feature type="transmembrane region" description="Helical" evidence="8">
    <location>
        <begin position="195"/>
        <end position="216"/>
    </location>
</feature>
<dbReference type="InterPro" id="IPR003445">
    <property type="entry name" value="Cat_transpt"/>
</dbReference>
<feature type="transmembrane region" description="Helical" evidence="8">
    <location>
        <begin position="20"/>
        <end position="40"/>
    </location>
</feature>
<keyword evidence="2" id="KW-0813">Transport</keyword>
<dbReference type="PROSITE" id="PS51257">
    <property type="entry name" value="PROKAR_LIPOPROTEIN"/>
    <property type="match status" value="1"/>
</dbReference>
<feature type="transmembrane region" description="Helical" evidence="8">
    <location>
        <begin position="236"/>
        <end position="259"/>
    </location>
</feature>
<evidence type="ECO:0000256" key="3">
    <source>
        <dbReference type="ARBA" id="ARBA00022475"/>
    </source>
</evidence>
<keyword evidence="5 8" id="KW-1133">Transmembrane helix</keyword>
<organism evidence="9 10">
    <name type="scientific">Melghiribacillus thermohalophilus</name>
    <dbReference type="NCBI Taxonomy" id="1324956"/>
    <lineage>
        <taxon>Bacteria</taxon>
        <taxon>Bacillati</taxon>
        <taxon>Bacillota</taxon>
        <taxon>Bacilli</taxon>
        <taxon>Bacillales</taxon>
        <taxon>Bacillaceae</taxon>
        <taxon>Melghiribacillus</taxon>
    </lineage>
</organism>